<dbReference type="EMBL" id="SNRY01007826">
    <property type="protein sequence ID" value="KAA6309676.1"/>
    <property type="molecule type" value="Genomic_DNA"/>
</dbReference>
<dbReference type="AlphaFoldDB" id="A0A5J4PJC2"/>
<feature type="non-terminal residue" evidence="1">
    <location>
        <position position="1"/>
    </location>
</feature>
<reference evidence="1" key="1">
    <citation type="submission" date="2019-03" db="EMBL/GenBank/DDBJ databases">
        <title>Single cell metagenomics reveals metabolic interactions within the superorganism composed of flagellate Streblomastix strix and complex community of Bacteroidetes bacteria on its surface.</title>
        <authorList>
            <person name="Treitli S.C."/>
            <person name="Kolisko M."/>
            <person name="Husnik F."/>
            <person name="Keeling P."/>
            <person name="Hampl V."/>
        </authorList>
    </citation>
    <scope>NUCLEOTIDE SEQUENCE</scope>
    <source>
        <strain evidence="1">STM</strain>
    </source>
</reference>
<comment type="caution">
    <text evidence="1">The sequence shown here is derived from an EMBL/GenBank/DDBJ whole genome shotgun (WGS) entry which is preliminary data.</text>
</comment>
<gene>
    <name evidence="1" type="ORF">EZS27_038880</name>
</gene>
<proteinExistence type="predicted"/>
<organism evidence="1">
    <name type="scientific">termite gut metagenome</name>
    <dbReference type="NCBI Taxonomy" id="433724"/>
    <lineage>
        <taxon>unclassified sequences</taxon>
        <taxon>metagenomes</taxon>
        <taxon>organismal metagenomes</taxon>
    </lineage>
</organism>
<evidence type="ECO:0000313" key="1">
    <source>
        <dbReference type="EMBL" id="KAA6309676.1"/>
    </source>
</evidence>
<protein>
    <submittedName>
        <fullName evidence="1">Uncharacterized protein</fullName>
    </submittedName>
</protein>
<sequence length="40" mass="4660">SVLGSLFDIQSPDSDYDADQAEYLRQQSLKKKKKRKGFRI</sequence>
<name>A0A5J4PJC2_9ZZZZ</name>
<accession>A0A5J4PJC2</accession>